<sequence>MEKIENSEADLLYGVPAIASFLNVRARQVHHMREKGSLPTFKIAGKVCARRSALTAWLAKQEAAAAGGRSDDRR</sequence>
<dbReference type="Proteomes" id="UP000199647">
    <property type="component" value="Unassembled WGS sequence"/>
</dbReference>
<protein>
    <recommendedName>
        <fullName evidence="3">Helix-turn-helix domain-containing protein</fullName>
    </recommendedName>
</protein>
<keyword evidence="2" id="KW-1185">Reference proteome</keyword>
<dbReference type="AlphaFoldDB" id="A0A1H9QDT5"/>
<evidence type="ECO:0000313" key="1">
    <source>
        <dbReference type="EMBL" id="SER58588.1"/>
    </source>
</evidence>
<evidence type="ECO:0008006" key="3">
    <source>
        <dbReference type="Google" id="ProtNLM"/>
    </source>
</evidence>
<dbReference type="EMBL" id="FOFG01000027">
    <property type="protein sequence ID" value="SER58588.1"/>
    <property type="molecule type" value="Genomic_DNA"/>
</dbReference>
<evidence type="ECO:0000313" key="2">
    <source>
        <dbReference type="Proteomes" id="UP000199647"/>
    </source>
</evidence>
<reference evidence="1 2" key="1">
    <citation type="submission" date="2016-10" db="EMBL/GenBank/DDBJ databases">
        <authorList>
            <person name="de Groot N.N."/>
        </authorList>
    </citation>
    <scope>NUCLEOTIDE SEQUENCE [LARGE SCALE GENOMIC DNA]</scope>
    <source>
        <strain evidence="1 2">A52C2</strain>
    </source>
</reference>
<dbReference type="RefSeq" id="WP_092499900.1">
    <property type="nucleotide sequence ID" value="NZ_FOFG01000027.1"/>
</dbReference>
<accession>A0A1H9QDT5</accession>
<gene>
    <name evidence="1" type="ORF">SAMN05216548_12719</name>
</gene>
<organism evidence="1 2">
    <name type="scientific">Faunimonas pinastri</name>
    <dbReference type="NCBI Taxonomy" id="1855383"/>
    <lineage>
        <taxon>Bacteria</taxon>
        <taxon>Pseudomonadati</taxon>
        <taxon>Pseudomonadota</taxon>
        <taxon>Alphaproteobacteria</taxon>
        <taxon>Hyphomicrobiales</taxon>
        <taxon>Afifellaceae</taxon>
        <taxon>Faunimonas</taxon>
    </lineage>
</organism>
<proteinExistence type="predicted"/>
<dbReference type="STRING" id="1855383.SAMN05216548_12719"/>
<dbReference type="OrthoDB" id="7365539at2"/>
<name>A0A1H9QDT5_9HYPH</name>